<dbReference type="GO" id="GO:0032259">
    <property type="term" value="P:methylation"/>
    <property type="evidence" value="ECO:0007669"/>
    <property type="project" value="UniProtKB-KW"/>
</dbReference>
<gene>
    <name evidence="2" type="ORF">H4W34_002684</name>
</gene>
<dbReference type="Pfam" id="PF13489">
    <property type="entry name" value="Methyltransf_23"/>
    <property type="match status" value="1"/>
</dbReference>
<feature type="transmembrane region" description="Helical" evidence="1">
    <location>
        <begin position="564"/>
        <end position="587"/>
    </location>
</feature>
<keyword evidence="1" id="KW-0812">Transmembrane</keyword>
<accession>A0ABR9JQM2</accession>
<name>A0ABR9JQM2_9ACTN</name>
<dbReference type="CDD" id="cd02440">
    <property type="entry name" value="AdoMet_MTases"/>
    <property type="match status" value="1"/>
</dbReference>
<keyword evidence="2" id="KW-0489">Methyltransferase</keyword>
<evidence type="ECO:0000256" key="1">
    <source>
        <dbReference type="SAM" id="Phobius"/>
    </source>
</evidence>
<keyword evidence="1" id="KW-0472">Membrane</keyword>
<dbReference type="Gene3D" id="3.40.50.150">
    <property type="entry name" value="Vaccinia Virus protein VP39"/>
    <property type="match status" value="1"/>
</dbReference>
<dbReference type="InterPro" id="IPR029063">
    <property type="entry name" value="SAM-dependent_MTases_sf"/>
</dbReference>
<reference evidence="2 3" key="1">
    <citation type="submission" date="2020-10" db="EMBL/GenBank/DDBJ databases">
        <title>Sequencing the genomes of 1000 actinobacteria strains.</title>
        <authorList>
            <person name="Klenk H.-P."/>
        </authorList>
    </citation>
    <scope>NUCLEOTIDE SEQUENCE [LARGE SCALE GENOMIC DNA]</scope>
    <source>
        <strain evidence="2 3">DSM 46744</strain>
    </source>
</reference>
<evidence type="ECO:0000313" key="2">
    <source>
        <dbReference type="EMBL" id="MBE1532851.1"/>
    </source>
</evidence>
<dbReference type="EMBL" id="JADBDZ010000001">
    <property type="protein sequence ID" value="MBE1532851.1"/>
    <property type="molecule type" value="Genomic_DNA"/>
</dbReference>
<keyword evidence="2" id="KW-0808">Transferase</keyword>
<dbReference type="Proteomes" id="UP000627838">
    <property type="component" value="Unassembled WGS sequence"/>
</dbReference>
<dbReference type="RefSeq" id="WP_192759486.1">
    <property type="nucleotide sequence ID" value="NZ_JADBDZ010000001.1"/>
</dbReference>
<dbReference type="SUPFAM" id="SSF53335">
    <property type="entry name" value="S-adenosyl-L-methionine-dependent methyltransferases"/>
    <property type="match status" value="1"/>
</dbReference>
<proteinExistence type="predicted"/>
<keyword evidence="1" id="KW-1133">Transmembrane helix</keyword>
<dbReference type="GO" id="GO:0008168">
    <property type="term" value="F:methyltransferase activity"/>
    <property type="evidence" value="ECO:0007669"/>
    <property type="project" value="UniProtKB-KW"/>
</dbReference>
<evidence type="ECO:0000313" key="3">
    <source>
        <dbReference type="Proteomes" id="UP000627838"/>
    </source>
</evidence>
<organism evidence="2 3">
    <name type="scientific">Actinomadura algeriensis</name>
    <dbReference type="NCBI Taxonomy" id="1679523"/>
    <lineage>
        <taxon>Bacteria</taxon>
        <taxon>Bacillati</taxon>
        <taxon>Actinomycetota</taxon>
        <taxon>Actinomycetes</taxon>
        <taxon>Streptosporangiales</taxon>
        <taxon>Thermomonosporaceae</taxon>
        <taxon>Actinomadura</taxon>
    </lineage>
</organism>
<sequence>MVIGLIAIIAACMAANARRLRARLRGLRTLPPGDGDEPADPDFVLLTVRNVEVPDETVRAATRYARENGLGLLDLMPRDIPLDGALDLARHTDFDAYRNDVFGMGRGACHAVLASREAVSAAGVEKVAGLDPDELGAATARLKLYVERADIVVADVPGHDQIAFRRARMRSLALVIPQTLALPQTLGAMGAGYLLVAAALVASPAAGLPLALWYCVVPQIIFAGTPVRPRDLHRVCLQRAIYVPLSIVRTLTAPRTRWERTLLAAREDARTWYRAEIDRGVGRFVGPRATECPWCGSGELRKHVAARDILQGKPGRFTLERCGNCGHVFQNPRITPDGLAFYYKDVYDGLGDVLAERILSSNTSWYLARVAMLRRAAEPRSWLDVGTGKGHFCRAARTVLPGTRLDGLDFGSAVEEGGRRGWIDRAYRGEFRALAPDLAGRYDVISMHHYLEHTPDPLAELDTAAKVLPPGGHLLIELPDPESWFGRVLRGYWVPWLAPQHLHMIPLANLRAALEQRGLEIVAEERREADQGPDFVASAAAVVNTLGLDVDRPWWPRVPGFREYAGTIATLLLAAPLMGAAVLLDLLTVPIARRNSNAYRVLARKNPG</sequence>
<protein>
    <submittedName>
        <fullName evidence="2">SAM-dependent methyltransferase</fullName>
    </submittedName>
</protein>
<comment type="caution">
    <text evidence="2">The sequence shown here is derived from an EMBL/GenBank/DDBJ whole genome shotgun (WGS) entry which is preliminary data.</text>
</comment>
<keyword evidence="3" id="KW-1185">Reference proteome</keyword>